<accession>A0A6A3ADY2</accession>
<organism evidence="2 3">
    <name type="scientific">Hibiscus syriacus</name>
    <name type="common">Rose of Sharon</name>
    <dbReference type="NCBI Taxonomy" id="106335"/>
    <lineage>
        <taxon>Eukaryota</taxon>
        <taxon>Viridiplantae</taxon>
        <taxon>Streptophyta</taxon>
        <taxon>Embryophyta</taxon>
        <taxon>Tracheophyta</taxon>
        <taxon>Spermatophyta</taxon>
        <taxon>Magnoliopsida</taxon>
        <taxon>eudicotyledons</taxon>
        <taxon>Gunneridae</taxon>
        <taxon>Pentapetalae</taxon>
        <taxon>rosids</taxon>
        <taxon>malvids</taxon>
        <taxon>Malvales</taxon>
        <taxon>Malvaceae</taxon>
        <taxon>Malvoideae</taxon>
        <taxon>Hibiscus</taxon>
    </lineage>
</organism>
<evidence type="ECO:0000259" key="1">
    <source>
        <dbReference type="Pfam" id="PF13966"/>
    </source>
</evidence>
<name>A0A6A3ADY2_HIBSY</name>
<sequence>MSWIWRNVVRPLDNVDDPLPKNLRIAVGDGKSTDFWNDHWTEVASLKLAFPRIFELVIRREGMVADFGKKKKINGRWVWNIEIRRLLYSWEFSVCDEFIRTLDQAVSGSMEKDTIRWLWSSSGVYTPKAFRSISVFVEEEHDKFWKLVWSNSSVPMVEFLVWRAVLQRLPVLEELGKRGIVNLEACVCELFHKEREPANHLFFQCETVWRVWMRWFSLWNIHVVCPGDVRAFLLS</sequence>
<proteinExistence type="predicted"/>
<reference evidence="2" key="1">
    <citation type="submission" date="2019-09" db="EMBL/GenBank/DDBJ databases">
        <title>Draft genome information of white flower Hibiscus syriacus.</title>
        <authorList>
            <person name="Kim Y.-M."/>
        </authorList>
    </citation>
    <scope>NUCLEOTIDE SEQUENCE [LARGE SCALE GENOMIC DNA]</scope>
    <source>
        <strain evidence="2">YM2019G1</strain>
    </source>
</reference>
<protein>
    <recommendedName>
        <fullName evidence="1">Reverse transcriptase zinc-binding domain-containing protein</fullName>
    </recommendedName>
</protein>
<dbReference type="PANTHER" id="PTHR36617:SF5">
    <property type="entry name" value="OS05G0421675 PROTEIN"/>
    <property type="match status" value="1"/>
</dbReference>
<dbReference type="InterPro" id="IPR026960">
    <property type="entry name" value="RVT-Znf"/>
</dbReference>
<feature type="domain" description="Reverse transcriptase zinc-binding" evidence="1">
    <location>
        <begin position="136"/>
        <end position="212"/>
    </location>
</feature>
<evidence type="ECO:0000313" key="3">
    <source>
        <dbReference type="Proteomes" id="UP000436088"/>
    </source>
</evidence>
<dbReference type="EMBL" id="VEPZ02001024">
    <property type="protein sequence ID" value="KAE8701052.1"/>
    <property type="molecule type" value="Genomic_DNA"/>
</dbReference>
<dbReference type="Pfam" id="PF13966">
    <property type="entry name" value="zf-RVT"/>
    <property type="match status" value="1"/>
</dbReference>
<dbReference type="Proteomes" id="UP000436088">
    <property type="component" value="Unassembled WGS sequence"/>
</dbReference>
<keyword evidence="3" id="KW-1185">Reference proteome</keyword>
<dbReference type="AlphaFoldDB" id="A0A6A3ADY2"/>
<gene>
    <name evidence="2" type="ORF">F3Y22_tig00110548pilonHSYRG00062</name>
</gene>
<comment type="caution">
    <text evidence="2">The sequence shown here is derived from an EMBL/GenBank/DDBJ whole genome shotgun (WGS) entry which is preliminary data.</text>
</comment>
<dbReference type="PANTHER" id="PTHR36617">
    <property type="entry name" value="PROTEIN, PUTATIVE-RELATED"/>
    <property type="match status" value="1"/>
</dbReference>
<evidence type="ECO:0000313" key="2">
    <source>
        <dbReference type="EMBL" id="KAE8701052.1"/>
    </source>
</evidence>